<evidence type="ECO:0000259" key="7">
    <source>
        <dbReference type="Pfam" id="PF03600"/>
    </source>
</evidence>
<dbReference type="GO" id="GO:0016020">
    <property type="term" value="C:membrane"/>
    <property type="evidence" value="ECO:0007669"/>
    <property type="project" value="UniProtKB-SubCell"/>
</dbReference>
<evidence type="ECO:0000256" key="4">
    <source>
        <dbReference type="ARBA" id="ARBA00022989"/>
    </source>
</evidence>
<keyword evidence="4 6" id="KW-1133">Transmembrane helix</keyword>
<evidence type="ECO:0000256" key="3">
    <source>
        <dbReference type="ARBA" id="ARBA00022692"/>
    </source>
</evidence>
<dbReference type="EMBL" id="LAZR01036529">
    <property type="protein sequence ID" value="KKL24603.1"/>
    <property type="molecule type" value="Genomic_DNA"/>
</dbReference>
<keyword evidence="2" id="KW-0813">Transport</keyword>
<comment type="caution">
    <text evidence="8">The sequence shown here is derived from an EMBL/GenBank/DDBJ whole genome shotgun (WGS) entry which is preliminary data.</text>
</comment>
<gene>
    <name evidence="8" type="ORF">LCGC14_2413660</name>
</gene>
<dbReference type="AlphaFoldDB" id="A0A0F9EL39"/>
<evidence type="ECO:0000256" key="6">
    <source>
        <dbReference type="SAM" id="Phobius"/>
    </source>
</evidence>
<feature type="transmembrane region" description="Helical" evidence="6">
    <location>
        <begin position="111"/>
        <end position="132"/>
    </location>
</feature>
<feature type="transmembrane region" description="Helical" evidence="6">
    <location>
        <begin position="222"/>
        <end position="241"/>
    </location>
</feature>
<evidence type="ECO:0000256" key="2">
    <source>
        <dbReference type="ARBA" id="ARBA00022448"/>
    </source>
</evidence>
<accession>A0A0F9EL39</accession>
<keyword evidence="5 6" id="KW-0472">Membrane</keyword>
<dbReference type="InterPro" id="IPR004680">
    <property type="entry name" value="Cit_transptr-like_dom"/>
</dbReference>
<feature type="transmembrane region" description="Helical" evidence="6">
    <location>
        <begin position="193"/>
        <end position="210"/>
    </location>
</feature>
<feature type="transmembrane region" description="Helical" evidence="6">
    <location>
        <begin position="88"/>
        <end position="105"/>
    </location>
</feature>
<feature type="domain" description="Citrate transporter-like" evidence="7">
    <location>
        <begin position="21"/>
        <end position="270"/>
    </location>
</feature>
<keyword evidence="3 6" id="KW-0812">Transmembrane</keyword>
<comment type="subcellular location">
    <subcellularLocation>
        <location evidence="1">Membrane</location>
        <topology evidence="1">Multi-pass membrane protein</topology>
    </subcellularLocation>
</comment>
<protein>
    <recommendedName>
        <fullName evidence="7">Citrate transporter-like domain-containing protein</fullName>
    </recommendedName>
</protein>
<sequence length="285" mass="31372">MRDVQSPAAAQEWPWRQGPSAVLASFRRRWYEARFWLIQAMILTVTVVHYTVEAFPVDDSISTVHHIPVILYLIPVVYASLHYGWEGGVLTALWAGLLTVPSMAISHRSDFHWAGELGQVVVTLVVGAKLYGIRRLADEQQRAEALELVSGFDPNDGIESRGFFWFGAVMMVLFIATIATTSVLPYIQDLGMGYVAMGFAGIMLIRYKAVADKFYQAIDWDLLAFFGCLFIVINMMEHALVLEAIGTLLHPVLELGQTAGPGVLMFAAAAASSQSAACSTDRPLT</sequence>
<reference evidence="8" key="1">
    <citation type="journal article" date="2015" name="Nature">
        <title>Complex archaea that bridge the gap between prokaryotes and eukaryotes.</title>
        <authorList>
            <person name="Spang A."/>
            <person name="Saw J.H."/>
            <person name="Jorgensen S.L."/>
            <person name="Zaremba-Niedzwiedzka K."/>
            <person name="Martijn J."/>
            <person name="Lind A.E."/>
            <person name="van Eijk R."/>
            <person name="Schleper C."/>
            <person name="Guy L."/>
            <person name="Ettema T.J."/>
        </authorList>
    </citation>
    <scope>NUCLEOTIDE SEQUENCE</scope>
</reference>
<name>A0A0F9EL39_9ZZZZ</name>
<dbReference type="GO" id="GO:0055085">
    <property type="term" value="P:transmembrane transport"/>
    <property type="evidence" value="ECO:0007669"/>
    <property type="project" value="InterPro"/>
</dbReference>
<feature type="transmembrane region" description="Helical" evidence="6">
    <location>
        <begin position="163"/>
        <end position="187"/>
    </location>
</feature>
<feature type="transmembrane region" description="Helical" evidence="6">
    <location>
        <begin position="35"/>
        <end position="52"/>
    </location>
</feature>
<proteinExistence type="predicted"/>
<dbReference type="Pfam" id="PF03600">
    <property type="entry name" value="CitMHS"/>
    <property type="match status" value="1"/>
</dbReference>
<organism evidence="8">
    <name type="scientific">marine sediment metagenome</name>
    <dbReference type="NCBI Taxonomy" id="412755"/>
    <lineage>
        <taxon>unclassified sequences</taxon>
        <taxon>metagenomes</taxon>
        <taxon>ecological metagenomes</taxon>
    </lineage>
</organism>
<feature type="transmembrane region" description="Helical" evidence="6">
    <location>
        <begin position="64"/>
        <end position="81"/>
    </location>
</feature>
<evidence type="ECO:0000256" key="5">
    <source>
        <dbReference type="ARBA" id="ARBA00023136"/>
    </source>
</evidence>
<evidence type="ECO:0000313" key="8">
    <source>
        <dbReference type="EMBL" id="KKL24603.1"/>
    </source>
</evidence>
<evidence type="ECO:0000256" key="1">
    <source>
        <dbReference type="ARBA" id="ARBA00004141"/>
    </source>
</evidence>